<feature type="transmembrane region" description="Helical" evidence="1">
    <location>
        <begin position="498"/>
        <end position="518"/>
    </location>
</feature>
<protein>
    <recommendedName>
        <fullName evidence="3">Glucosyl transferase GtrII</fullName>
    </recommendedName>
</protein>
<dbReference type="KEGG" id="ppf:Pput_3927"/>
<gene>
    <name evidence="2" type="ordered locus">Pput_3927</name>
</gene>
<dbReference type="Pfam" id="PF14264">
    <property type="entry name" value="Glucos_trans_II"/>
    <property type="match status" value="1"/>
</dbReference>
<sequence precursor="true">MMRRIAKRSVLIALCAALIVGLLLEFTRMGSPVVRLNFSANTQGLSQIFFNNDGSYSEENSKTYRLATGITNLSFKIQGDSPVRWDPSQTEASIILERPYITLFRVKLDTPVKINALNQIQSIQENGGRIIIESTERANDPQVQISFDTRAIAKEKLNLVLAISALVALTTALVSLFTSQLSSISKYLDRVRHHAHEHVRAERFTLNEFFILSGMAITANIYFIANLSLSIDDEMGAARSNPEVWISQGRWAVYFIESFLFPQPAIPFAPYILLSVCIAGSYMLLIRSHGHMPSWKSYFTFPVIAGYPTLWLISEFSSNVPALAIGFFLTTLSAYLVFIKHPTPPKVYSTHANLLVVPLLLAFSIACYQSLAILFVSICLGINMIKIVSNTNNWKSATNAIITDGTKALIYLGLGILLYAIINKASQHLANSFSPYLNSFIKLETLINSPLSVITSVIAEANKFYIGSASRFGAAIPISLGLLIISALSILSQVRGRATPALLIFTLLLASPFALHFLAGPDNVPLRTMIALGYATWLMAFIALTAKNSIITLLSVLIIGTYQIQSAGVTSQYIASAKLTQGHDEALASSIYQAIIQTSGNETASQHTPIVIDVYGHKPFETLYAKALTSTTQASFFDWDNGNLLRITTYMRLLGFNNILPADEKTRQTLTPYFSGMPTWPLPGSIINVNGTYLIKLSEDADPAHLPTK</sequence>
<feature type="transmembrane region" description="Helical" evidence="1">
    <location>
        <begin position="204"/>
        <end position="225"/>
    </location>
</feature>
<feature type="transmembrane region" description="Helical" evidence="1">
    <location>
        <begin position="408"/>
        <end position="425"/>
    </location>
</feature>
<proteinExistence type="predicted"/>
<evidence type="ECO:0000256" key="1">
    <source>
        <dbReference type="SAM" id="Phobius"/>
    </source>
</evidence>
<accession>A5W7E1</accession>
<keyword evidence="1" id="KW-1133">Transmembrane helix</keyword>
<feature type="transmembrane region" description="Helical" evidence="1">
    <location>
        <begin position="359"/>
        <end position="388"/>
    </location>
</feature>
<dbReference type="InterPro" id="IPR025686">
    <property type="entry name" value="Glucos_trans_II"/>
</dbReference>
<feature type="transmembrane region" description="Helical" evidence="1">
    <location>
        <begin position="320"/>
        <end position="338"/>
    </location>
</feature>
<evidence type="ECO:0000313" key="2">
    <source>
        <dbReference type="EMBL" id="ABQ80051.1"/>
    </source>
</evidence>
<organism evidence="2">
    <name type="scientific">Pseudomonas putida (strain ATCC 700007 / DSM 6899 / JCM 31910 / BCRC 17059 / LMG 24140 / F1)</name>
    <dbReference type="NCBI Taxonomy" id="351746"/>
    <lineage>
        <taxon>Bacteria</taxon>
        <taxon>Pseudomonadati</taxon>
        <taxon>Pseudomonadota</taxon>
        <taxon>Gammaproteobacteria</taxon>
        <taxon>Pseudomonadales</taxon>
        <taxon>Pseudomonadaceae</taxon>
        <taxon>Pseudomonas</taxon>
    </lineage>
</organism>
<feature type="transmembrane region" description="Helical" evidence="1">
    <location>
        <begin position="472"/>
        <end position="491"/>
    </location>
</feature>
<evidence type="ECO:0008006" key="3">
    <source>
        <dbReference type="Google" id="ProtNLM"/>
    </source>
</evidence>
<dbReference type="AlphaFoldDB" id="A5W7E1"/>
<feature type="transmembrane region" description="Helical" evidence="1">
    <location>
        <begin position="159"/>
        <end position="183"/>
    </location>
</feature>
<feature type="transmembrane region" description="Helical" evidence="1">
    <location>
        <begin position="268"/>
        <end position="286"/>
    </location>
</feature>
<dbReference type="eggNOG" id="ENOG5031JCA">
    <property type="taxonomic scope" value="Bacteria"/>
</dbReference>
<dbReference type="HOGENOM" id="CLU_389248_0_0_6"/>
<name>A5W7E1_PSEP1</name>
<reference evidence="2" key="1">
    <citation type="submission" date="2007-05" db="EMBL/GenBank/DDBJ databases">
        <title>Complete sequence of Pseudomonas putida F1.</title>
        <authorList>
            <consortium name="US DOE Joint Genome Institute"/>
            <person name="Copeland A."/>
            <person name="Lucas S."/>
            <person name="Lapidus A."/>
            <person name="Barry K."/>
            <person name="Detter J.C."/>
            <person name="Glavina del Rio T."/>
            <person name="Hammon N."/>
            <person name="Israni S."/>
            <person name="Dalin E."/>
            <person name="Tice H."/>
            <person name="Pitluck S."/>
            <person name="Chain P."/>
            <person name="Malfatti S."/>
            <person name="Shin M."/>
            <person name="Vergez L."/>
            <person name="Schmutz J."/>
            <person name="Larimer F."/>
            <person name="Land M."/>
            <person name="Hauser L."/>
            <person name="Kyrpides N."/>
            <person name="Lykidis A."/>
            <person name="Parales R."/>
            <person name="Richardson P."/>
        </authorList>
    </citation>
    <scope>NUCLEOTIDE SEQUENCE [LARGE SCALE GENOMIC DNA]</scope>
    <source>
        <strain evidence="2">F1</strain>
    </source>
</reference>
<keyword evidence="1" id="KW-0472">Membrane</keyword>
<dbReference type="EMBL" id="CP000712">
    <property type="protein sequence ID" value="ABQ80051.1"/>
    <property type="molecule type" value="Genomic_DNA"/>
</dbReference>
<keyword evidence="1" id="KW-0812">Transmembrane</keyword>